<dbReference type="GO" id="GO:0016811">
    <property type="term" value="F:hydrolase activity, acting on carbon-nitrogen (but not peptide) bonds, in linear amides"/>
    <property type="evidence" value="ECO:0007669"/>
    <property type="project" value="UniProtKB-ARBA"/>
</dbReference>
<dbReference type="Gene3D" id="3.60.110.10">
    <property type="entry name" value="Carbon-nitrogen hydrolase"/>
    <property type="match status" value="1"/>
</dbReference>
<dbReference type="EC" id="3.5.1.100" evidence="3"/>
<dbReference type="SUPFAM" id="SSF56317">
    <property type="entry name" value="Carbon-nitrogen hydrolase"/>
    <property type="match status" value="1"/>
</dbReference>
<proteinExistence type="predicted"/>
<dbReference type="PANTHER" id="PTHR43674:SF2">
    <property type="entry name" value="BETA-UREIDOPROPIONASE"/>
    <property type="match status" value="1"/>
</dbReference>
<keyword evidence="4" id="KW-1185">Reference proteome</keyword>
<accession>A0A5C5X3H0</accession>
<dbReference type="InterPro" id="IPR003010">
    <property type="entry name" value="C-N_Hydrolase"/>
</dbReference>
<evidence type="ECO:0000313" key="4">
    <source>
        <dbReference type="Proteomes" id="UP000317243"/>
    </source>
</evidence>
<evidence type="ECO:0000259" key="2">
    <source>
        <dbReference type="PROSITE" id="PS50263"/>
    </source>
</evidence>
<dbReference type="PANTHER" id="PTHR43674">
    <property type="entry name" value="NITRILASE C965.09-RELATED"/>
    <property type="match status" value="1"/>
</dbReference>
<dbReference type="EMBL" id="SIHI01000001">
    <property type="protein sequence ID" value="TWT57400.1"/>
    <property type="molecule type" value="Genomic_DNA"/>
</dbReference>
<name>A0A5C5X3H0_9PLAN</name>
<dbReference type="OrthoDB" id="2826359at2"/>
<organism evidence="3 4">
    <name type="scientific">Thalassoglobus neptunius</name>
    <dbReference type="NCBI Taxonomy" id="1938619"/>
    <lineage>
        <taxon>Bacteria</taxon>
        <taxon>Pseudomonadati</taxon>
        <taxon>Planctomycetota</taxon>
        <taxon>Planctomycetia</taxon>
        <taxon>Planctomycetales</taxon>
        <taxon>Planctomycetaceae</taxon>
        <taxon>Thalassoglobus</taxon>
    </lineage>
</organism>
<protein>
    <submittedName>
        <fullName evidence="3">(R)-stereoselective amidase</fullName>
        <ecNumber evidence="3">3.5.1.100</ecNumber>
    </submittedName>
</protein>
<dbReference type="Pfam" id="PF00795">
    <property type="entry name" value="CN_hydrolase"/>
    <property type="match status" value="1"/>
</dbReference>
<dbReference type="Proteomes" id="UP000317243">
    <property type="component" value="Unassembled WGS sequence"/>
</dbReference>
<dbReference type="CDD" id="cd07585">
    <property type="entry name" value="nitrilase_7"/>
    <property type="match status" value="1"/>
</dbReference>
<dbReference type="PROSITE" id="PS50263">
    <property type="entry name" value="CN_HYDROLASE"/>
    <property type="match status" value="1"/>
</dbReference>
<dbReference type="RefSeq" id="WP_146507235.1">
    <property type="nucleotide sequence ID" value="NZ_SIHI01000001.1"/>
</dbReference>
<keyword evidence="1 3" id="KW-0378">Hydrolase</keyword>
<evidence type="ECO:0000313" key="3">
    <source>
        <dbReference type="EMBL" id="TWT57400.1"/>
    </source>
</evidence>
<dbReference type="InterPro" id="IPR036526">
    <property type="entry name" value="C-N_Hydrolase_sf"/>
</dbReference>
<evidence type="ECO:0000256" key="1">
    <source>
        <dbReference type="ARBA" id="ARBA00022801"/>
    </source>
</evidence>
<dbReference type="InterPro" id="IPR050345">
    <property type="entry name" value="Aliph_Amidase/BUP"/>
</dbReference>
<gene>
    <name evidence="3" type="primary">ramA_1</name>
    <name evidence="3" type="ORF">KOR42_07610</name>
</gene>
<dbReference type="AlphaFoldDB" id="A0A5C5X3H0"/>
<sequence>MNRIRAAAVQFNHVPGDKASNLAIISRFVERAAEQSVDLLTFPEMCLTGYWHLRDAPREELERLAEPVPDGPSVQRILELSRETGMSIGVGLIESAEDGKLYNSFVVALPNGKVHTHRKLHCFINQHMSSGDEFTVFDIPQGARVGVLICYDNNIGENVRATALKGAEVLLSPHQTGGCNSPSPRCMGVVPVDLWENRSENEEALRQEFFGRKGRGWLMKWLPARAHDNGLFLVFANGVGRDDNEVRTGNSMILDPYGDVLIESKSIEDDMVVADLDPEIREMCTGQRWLKTRRPELFKSLTERTGFEEDTRTVRFRHSSATDPSK</sequence>
<reference evidence="3 4" key="1">
    <citation type="submission" date="2019-02" db="EMBL/GenBank/DDBJ databases">
        <title>Deep-cultivation of Planctomycetes and their phenomic and genomic characterization uncovers novel biology.</title>
        <authorList>
            <person name="Wiegand S."/>
            <person name="Jogler M."/>
            <person name="Boedeker C."/>
            <person name="Pinto D."/>
            <person name="Vollmers J."/>
            <person name="Rivas-Marin E."/>
            <person name="Kohn T."/>
            <person name="Peeters S.H."/>
            <person name="Heuer A."/>
            <person name="Rast P."/>
            <person name="Oberbeckmann S."/>
            <person name="Bunk B."/>
            <person name="Jeske O."/>
            <person name="Meyerdierks A."/>
            <person name="Storesund J.E."/>
            <person name="Kallscheuer N."/>
            <person name="Luecker S."/>
            <person name="Lage O.M."/>
            <person name="Pohl T."/>
            <person name="Merkel B.J."/>
            <person name="Hornburger P."/>
            <person name="Mueller R.-W."/>
            <person name="Bruemmer F."/>
            <person name="Labrenz M."/>
            <person name="Spormann A.M."/>
            <person name="Op Den Camp H."/>
            <person name="Overmann J."/>
            <person name="Amann R."/>
            <person name="Jetten M.S.M."/>
            <person name="Mascher T."/>
            <person name="Medema M.H."/>
            <person name="Devos D.P."/>
            <person name="Kaster A.-K."/>
            <person name="Ovreas L."/>
            <person name="Rohde M."/>
            <person name="Galperin M.Y."/>
            <person name="Jogler C."/>
        </authorList>
    </citation>
    <scope>NUCLEOTIDE SEQUENCE [LARGE SCALE GENOMIC DNA]</scope>
    <source>
        <strain evidence="3 4">KOR42</strain>
    </source>
</reference>
<feature type="domain" description="CN hydrolase" evidence="2">
    <location>
        <begin position="4"/>
        <end position="278"/>
    </location>
</feature>
<comment type="caution">
    <text evidence="3">The sequence shown here is derived from an EMBL/GenBank/DDBJ whole genome shotgun (WGS) entry which is preliminary data.</text>
</comment>